<dbReference type="EMBL" id="CP000839">
    <property type="protein sequence ID" value="ABW32015.1"/>
    <property type="molecule type" value="Genomic_DNA"/>
</dbReference>
<evidence type="ECO:0000313" key="1">
    <source>
        <dbReference type="EMBL" id="ABW32015.1"/>
    </source>
</evidence>
<keyword evidence="1" id="KW-0614">Plasmid</keyword>
<sequence length="130" mass="14596">MKMIGRIDLSTQTTFLKQVLGLIKVLFLGWTAQQNSQPQTYSQYSQSDGKQTQRIGTSCRPFILFGYSLTKTIRVLLPRLPTEDELLKTIHDSLIRAFAASSTVKVKTNKSAMPIGGVPDFRKAFKQISK</sequence>
<geneLocation type="plasmid" evidence="1 2">
    <name>pREB2</name>
</geneLocation>
<evidence type="ECO:0000313" key="2">
    <source>
        <dbReference type="Proteomes" id="UP000000268"/>
    </source>
</evidence>
<dbReference type="AlphaFoldDB" id="A8ZLI8"/>
<gene>
    <name evidence="1" type="ordered locus">AM1_B0296</name>
</gene>
<keyword evidence="2" id="KW-1185">Reference proteome</keyword>
<reference evidence="1 2" key="1">
    <citation type="journal article" date="2008" name="Proc. Natl. Acad. Sci. U.S.A.">
        <title>Niche adaptation and genome expansion in the chlorophyll d-producing cyanobacterium Acaryochloris marina.</title>
        <authorList>
            <person name="Swingley W.D."/>
            <person name="Chen M."/>
            <person name="Cheung P.C."/>
            <person name="Conrad A.L."/>
            <person name="Dejesa L.C."/>
            <person name="Hao J."/>
            <person name="Honchak B.M."/>
            <person name="Karbach L.E."/>
            <person name="Kurdoglu A."/>
            <person name="Lahiri S."/>
            <person name="Mastrian S.D."/>
            <person name="Miyashita H."/>
            <person name="Page L."/>
            <person name="Ramakrishna P."/>
            <person name="Satoh S."/>
            <person name="Sattley W.M."/>
            <person name="Shimada Y."/>
            <person name="Taylor H.L."/>
            <person name="Tomo T."/>
            <person name="Tsuchiya T."/>
            <person name="Wang Z.T."/>
            <person name="Raymond J."/>
            <person name="Mimuro M."/>
            <person name="Blankenship R.E."/>
            <person name="Touchman J.W."/>
        </authorList>
    </citation>
    <scope>NUCLEOTIDE SEQUENCE [LARGE SCALE GENOMIC DNA]</scope>
    <source>
        <strain evidence="2">MBIC 11017</strain>
        <plasmid evidence="2">Plasmid pREB2</plasmid>
    </source>
</reference>
<dbReference type="Proteomes" id="UP000000268">
    <property type="component" value="Plasmid pREB2"/>
</dbReference>
<proteinExistence type="predicted"/>
<name>A8ZLI8_ACAM1</name>
<dbReference type="KEGG" id="amr:AM1_B0296"/>
<dbReference type="HOGENOM" id="CLU_1933382_0_0_3"/>
<protein>
    <submittedName>
        <fullName evidence="1">Uncharacterized protein</fullName>
    </submittedName>
</protein>
<organism evidence="1 2">
    <name type="scientific">Acaryochloris marina (strain MBIC 11017)</name>
    <dbReference type="NCBI Taxonomy" id="329726"/>
    <lineage>
        <taxon>Bacteria</taxon>
        <taxon>Bacillati</taxon>
        <taxon>Cyanobacteriota</taxon>
        <taxon>Cyanophyceae</taxon>
        <taxon>Acaryochloridales</taxon>
        <taxon>Acaryochloridaceae</taxon>
        <taxon>Acaryochloris</taxon>
    </lineage>
</organism>
<accession>A8ZLI8</accession>